<proteinExistence type="predicted"/>
<dbReference type="PANTHER" id="PTHR31286">
    <property type="entry name" value="GLYCINE-RICH CELL WALL STRUCTURAL PROTEIN 1.8-LIKE"/>
    <property type="match status" value="1"/>
</dbReference>
<evidence type="ECO:0000259" key="2">
    <source>
        <dbReference type="Pfam" id="PF14111"/>
    </source>
</evidence>
<feature type="region of interest" description="Disordered" evidence="1">
    <location>
        <begin position="384"/>
        <end position="406"/>
    </location>
</feature>
<gene>
    <name evidence="3" type="ORF">Acr_00g0021830</name>
</gene>
<protein>
    <recommendedName>
        <fullName evidence="2">DUF4283 domain-containing protein</fullName>
    </recommendedName>
</protein>
<reference evidence="4" key="1">
    <citation type="submission" date="2019-07" db="EMBL/GenBank/DDBJ databases">
        <title>De Novo Assembly of kiwifruit Actinidia rufa.</title>
        <authorList>
            <person name="Sugita-Konishi S."/>
            <person name="Sato K."/>
            <person name="Mori E."/>
            <person name="Abe Y."/>
            <person name="Kisaki G."/>
            <person name="Hamano K."/>
            <person name="Suezawa K."/>
            <person name="Otani M."/>
            <person name="Fukuda T."/>
            <person name="Manabe T."/>
            <person name="Gomi K."/>
            <person name="Tabuchi M."/>
            <person name="Akimitsu K."/>
            <person name="Kataoka I."/>
        </authorList>
    </citation>
    <scope>NUCLEOTIDE SEQUENCE [LARGE SCALE GENOMIC DNA]</scope>
    <source>
        <strain evidence="4">cv. Fuchu</strain>
    </source>
</reference>
<dbReference type="Proteomes" id="UP000585474">
    <property type="component" value="Unassembled WGS sequence"/>
</dbReference>
<dbReference type="PANTHER" id="PTHR31286:SF168">
    <property type="entry name" value="DUF4283 DOMAIN-CONTAINING PROTEIN"/>
    <property type="match status" value="1"/>
</dbReference>
<dbReference type="AlphaFoldDB" id="A0A7J0DE53"/>
<accession>A0A7J0DE53</accession>
<feature type="region of interest" description="Disordered" evidence="1">
    <location>
        <begin position="25"/>
        <end position="44"/>
    </location>
</feature>
<comment type="caution">
    <text evidence="3">The sequence shown here is derived from an EMBL/GenBank/DDBJ whole genome shotgun (WGS) entry which is preliminary data.</text>
</comment>
<sequence length="455" mass="50464">MGKNKNKRKVRGQIEEDPILAKALARTEIGPDRGGTAASSSMSVKHMEIDGRSVSVMFDDEIDAGTDVGSEIPENLNEDLEQGSEGFTSGKHSEDAYQTLGDEDSSSSSGVRRNAQAKSEAIRGKSPAARDDRFMGNAKQVTQKKPFASLFEKNRLPSNGSKLEFYNLEDGPIQLGEEDIQLSAWPWERCLVGYFGGKFPGKQALNQIVASWKVHPSIQFHGSGWIIFQFGSEDDQSKVLENGPYMIYGSPLLLKQMDKYFKFGKEAISTFPVWVQMRGVLLTLWNPMVFGKICSKLGKPIHMDKLTTQKGRVTFARCLVEIDMTKELVHSIQLHTPEGIEHEQRIYYENLPRYCAHCRVVGHTKETCKGRSNPPTKAIEQVAKDQGPREAAGQITGAGTKGGGLTTMTQKEWVIKQSYPSKDIPPSEGIVPQEATKIIPDNQRNEECASEPIPE</sequence>
<feature type="domain" description="DUF4283" evidence="2">
    <location>
        <begin position="187"/>
        <end position="263"/>
    </location>
</feature>
<name>A0A7J0DE53_9ERIC</name>
<dbReference type="InterPro" id="IPR040256">
    <property type="entry name" value="At4g02000-like"/>
</dbReference>
<keyword evidence="4" id="KW-1185">Reference proteome</keyword>
<evidence type="ECO:0000313" key="3">
    <source>
        <dbReference type="EMBL" id="GFS32296.1"/>
    </source>
</evidence>
<dbReference type="EMBL" id="BJWL01000160">
    <property type="protein sequence ID" value="GFS32296.1"/>
    <property type="molecule type" value="Genomic_DNA"/>
</dbReference>
<feature type="region of interest" description="Disordered" evidence="1">
    <location>
        <begin position="436"/>
        <end position="455"/>
    </location>
</feature>
<feature type="compositionally biased region" description="Basic and acidic residues" evidence="1">
    <location>
        <begin position="120"/>
        <end position="131"/>
    </location>
</feature>
<dbReference type="Pfam" id="PF14111">
    <property type="entry name" value="DUF4283"/>
    <property type="match status" value="1"/>
</dbReference>
<feature type="region of interest" description="Disordered" evidence="1">
    <location>
        <begin position="80"/>
        <end position="131"/>
    </location>
</feature>
<evidence type="ECO:0000313" key="4">
    <source>
        <dbReference type="Proteomes" id="UP000585474"/>
    </source>
</evidence>
<dbReference type="OrthoDB" id="1939300at2759"/>
<organism evidence="3 4">
    <name type="scientific">Actinidia rufa</name>
    <dbReference type="NCBI Taxonomy" id="165716"/>
    <lineage>
        <taxon>Eukaryota</taxon>
        <taxon>Viridiplantae</taxon>
        <taxon>Streptophyta</taxon>
        <taxon>Embryophyta</taxon>
        <taxon>Tracheophyta</taxon>
        <taxon>Spermatophyta</taxon>
        <taxon>Magnoliopsida</taxon>
        <taxon>eudicotyledons</taxon>
        <taxon>Gunneridae</taxon>
        <taxon>Pentapetalae</taxon>
        <taxon>asterids</taxon>
        <taxon>Ericales</taxon>
        <taxon>Actinidiaceae</taxon>
        <taxon>Actinidia</taxon>
    </lineage>
</organism>
<evidence type="ECO:0000256" key="1">
    <source>
        <dbReference type="SAM" id="MobiDB-lite"/>
    </source>
</evidence>
<dbReference type="InterPro" id="IPR025558">
    <property type="entry name" value="DUF4283"/>
</dbReference>